<protein>
    <submittedName>
        <fullName evidence="8">L-ascorbate oxidase</fullName>
    </submittedName>
</protein>
<dbReference type="PROSITE" id="PS00079">
    <property type="entry name" value="MULTICOPPER_OXIDASE1"/>
    <property type="match status" value="2"/>
</dbReference>
<evidence type="ECO:0000256" key="1">
    <source>
        <dbReference type="ARBA" id="ARBA00010609"/>
    </source>
</evidence>
<comment type="similarity">
    <text evidence="1">Belongs to the multicopper oxidase family.</text>
</comment>
<dbReference type="SUPFAM" id="SSF49503">
    <property type="entry name" value="Cupredoxins"/>
    <property type="match status" value="3"/>
</dbReference>
<dbReference type="OrthoDB" id="2121828at2759"/>
<keyword evidence="2" id="KW-0479">Metal-binding</keyword>
<dbReference type="PANTHER" id="PTHR11709:SF511">
    <property type="entry name" value="LACCASE"/>
    <property type="match status" value="1"/>
</dbReference>
<dbReference type="GO" id="GO:0005507">
    <property type="term" value="F:copper ion binding"/>
    <property type="evidence" value="ECO:0007669"/>
    <property type="project" value="InterPro"/>
</dbReference>
<dbReference type="InterPro" id="IPR011707">
    <property type="entry name" value="Cu-oxidase-like_N"/>
</dbReference>
<feature type="signal peptide" evidence="4">
    <location>
        <begin position="1"/>
        <end position="25"/>
    </location>
</feature>
<evidence type="ECO:0000256" key="2">
    <source>
        <dbReference type="ARBA" id="ARBA00022723"/>
    </source>
</evidence>
<evidence type="ECO:0000259" key="7">
    <source>
        <dbReference type="Pfam" id="PF07732"/>
    </source>
</evidence>
<dbReference type="STRING" id="48709.A0A1D2N418"/>
<dbReference type="PANTHER" id="PTHR11709">
    <property type="entry name" value="MULTI-COPPER OXIDASE"/>
    <property type="match status" value="1"/>
</dbReference>
<keyword evidence="9" id="KW-1185">Reference proteome</keyword>
<reference evidence="8 9" key="1">
    <citation type="journal article" date="2016" name="Genome Biol. Evol.">
        <title>Gene Family Evolution Reflects Adaptation to Soil Environmental Stressors in the Genome of the Collembolan Orchesella cincta.</title>
        <authorList>
            <person name="Faddeeva-Vakhrusheva A."/>
            <person name="Derks M.F."/>
            <person name="Anvar S.Y."/>
            <person name="Agamennone V."/>
            <person name="Suring W."/>
            <person name="Smit S."/>
            <person name="van Straalen N.M."/>
            <person name="Roelofs D."/>
        </authorList>
    </citation>
    <scope>NUCLEOTIDE SEQUENCE [LARGE SCALE GENOMIC DNA]</scope>
    <source>
        <tissue evidence="8">Mixed pool</tissue>
    </source>
</reference>
<evidence type="ECO:0000259" key="6">
    <source>
        <dbReference type="Pfam" id="PF07731"/>
    </source>
</evidence>
<keyword evidence="4" id="KW-0732">Signal</keyword>
<sequence>MKSVSKVSLLALPILLVFGIAAVNSKTVKHTFRVSYISGLPDGVLTTSILGINGKYPGPLIEAEVGDVLEVTVINKIQDGQNVTLHWHGLHQRGTPFQDGPSQITQCPLKEGSTQVYTFPLLLPGTYWYHSHVNSQYTEGLWGSLIVRGTPEVWQELYDEEILITVNDWYHTSAKQNEEWFLRPESGGAPPYPFSVLMNGVGRYPCGTALKAGRLCVSYSQVRPVFKVQPRKTYRLRLINTSGWVAFNFTISGHTLTPIEVDGIDLAANQPVHHAIFIGAGQRYSFLLKADAGVVGDEFLIRASLRKEFLFTLAGNINPAPEAVINEVTGVIKYANVGRQTYSSSPLVKPSFEQFDHSKTYRTVETWSTMDFLTEMETVPFDAVPAPPNFDTEKVVNIIFQNDENGLRRGSFNGHPFELPTGKPALGKLVDGIPIPEATSHFNMKYGDIVQVVINNPELGPHPIHLHGHHFWVVGMGHSGDGSYDPLRHQLNLNGHRRDTVLVKEKSWLVIRFRADNPGVWLMHCHIDWHMLSGMAMVFVEAPELASSIRVPDEARKVCADHNVFI</sequence>
<comment type="caution">
    <text evidence="8">The sequence shown here is derived from an EMBL/GenBank/DDBJ whole genome shotgun (WGS) entry which is preliminary data.</text>
</comment>
<dbReference type="Pfam" id="PF07731">
    <property type="entry name" value="Cu-oxidase_2"/>
    <property type="match status" value="1"/>
</dbReference>
<proteinExistence type="inferred from homology"/>
<name>A0A1D2N418_ORCCI</name>
<dbReference type="EMBL" id="LJIJ01000238">
    <property type="protein sequence ID" value="ODN00014.1"/>
    <property type="molecule type" value="Genomic_DNA"/>
</dbReference>
<dbReference type="Pfam" id="PF07732">
    <property type="entry name" value="Cu-oxidase_3"/>
    <property type="match status" value="1"/>
</dbReference>
<dbReference type="InterPro" id="IPR008972">
    <property type="entry name" value="Cupredoxin"/>
</dbReference>
<dbReference type="InterPro" id="IPR001117">
    <property type="entry name" value="Cu-oxidase_2nd"/>
</dbReference>
<dbReference type="InterPro" id="IPR011706">
    <property type="entry name" value="Cu-oxidase_C"/>
</dbReference>
<dbReference type="InterPro" id="IPR002355">
    <property type="entry name" value="Cu_oxidase_Cu_BS"/>
</dbReference>
<dbReference type="Proteomes" id="UP000094527">
    <property type="component" value="Unassembled WGS sequence"/>
</dbReference>
<feature type="domain" description="Plastocyanin-like" evidence="5">
    <location>
        <begin position="161"/>
        <end position="306"/>
    </location>
</feature>
<dbReference type="OMA" id="HGHHFYI"/>
<evidence type="ECO:0000313" key="8">
    <source>
        <dbReference type="EMBL" id="ODN00014.1"/>
    </source>
</evidence>
<feature type="domain" description="Plastocyanin-like" evidence="7">
    <location>
        <begin position="36"/>
        <end position="149"/>
    </location>
</feature>
<evidence type="ECO:0000313" key="9">
    <source>
        <dbReference type="Proteomes" id="UP000094527"/>
    </source>
</evidence>
<evidence type="ECO:0000256" key="4">
    <source>
        <dbReference type="SAM" id="SignalP"/>
    </source>
</evidence>
<dbReference type="Pfam" id="PF00394">
    <property type="entry name" value="Cu-oxidase"/>
    <property type="match status" value="1"/>
</dbReference>
<dbReference type="InterPro" id="IPR033138">
    <property type="entry name" value="Cu_oxidase_CS"/>
</dbReference>
<dbReference type="InterPro" id="IPR045087">
    <property type="entry name" value="Cu-oxidase_fam"/>
</dbReference>
<feature type="domain" description="Plastocyanin-like" evidence="6">
    <location>
        <begin position="431"/>
        <end position="543"/>
    </location>
</feature>
<dbReference type="AlphaFoldDB" id="A0A1D2N418"/>
<keyword evidence="3" id="KW-0560">Oxidoreductase</keyword>
<organism evidence="8 9">
    <name type="scientific">Orchesella cincta</name>
    <name type="common">Springtail</name>
    <name type="synonym">Podura cincta</name>
    <dbReference type="NCBI Taxonomy" id="48709"/>
    <lineage>
        <taxon>Eukaryota</taxon>
        <taxon>Metazoa</taxon>
        <taxon>Ecdysozoa</taxon>
        <taxon>Arthropoda</taxon>
        <taxon>Hexapoda</taxon>
        <taxon>Collembola</taxon>
        <taxon>Entomobryomorpha</taxon>
        <taxon>Entomobryoidea</taxon>
        <taxon>Orchesellidae</taxon>
        <taxon>Orchesellinae</taxon>
        <taxon>Orchesella</taxon>
    </lineage>
</organism>
<dbReference type="Gene3D" id="2.60.40.420">
    <property type="entry name" value="Cupredoxins - blue copper proteins"/>
    <property type="match status" value="3"/>
</dbReference>
<feature type="chain" id="PRO_5008905006" evidence="4">
    <location>
        <begin position="26"/>
        <end position="566"/>
    </location>
</feature>
<accession>A0A1D2N418</accession>
<gene>
    <name evidence="8" type="ORF">Ocin01_06664</name>
</gene>
<evidence type="ECO:0000256" key="3">
    <source>
        <dbReference type="ARBA" id="ARBA00023002"/>
    </source>
</evidence>
<evidence type="ECO:0000259" key="5">
    <source>
        <dbReference type="Pfam" id="PF00394"/>
    </source>
</evidence>
<dbReference type="GO" id="GO:0016491">
    <property type="term" value="F:oxidoreductase activity"/>
    <property type="evidence" value="ECO:0007669"/>
    <property type="project" value="UniProtKB-KW"/>
</dbReference>
<dbReference type="PROSITE" id="PS00080">
    <property type="entry name" value="MULTICOPPER_OXIDASE2"/>
    <property type="match status" value="1"/>
</dbReference>